<reference evidence="7 8" key="1">
    <citation type="submission" date="2017-09" db="EMBL/GenBank/DDBJ databases">
        <title>Depth-based differentiation of microbial function through sediment-hosted aquifers and enrichment of novel symbionts in the deep terrestrial subsurface.</title>
        <authorList>
            <person name="Probst A.J."/>
            <person name="Ladd B."/>
            <person name="Jarett J.K."/>
            <person name="Geller-Mcgrath D.E."/>
            <person name="Sieber C.M."/>
            <person name="Emerson J.B."/>
            <person name="Anantharaman K."/>
            <person name="Thomas B.C."/>
            <person name="Malmstrom R."/>
            <person name="Stieglmeier M."/>
            <person name="Klingl A."/>
            <person name="Woyke T."/>
            <person name="Ryan C.M."/>
            <person name="Banfield J.F."/>
        </authorList>
    </citation>
    <scope>NUCLEOTIDE SEQUENCE [LARGE SCALE GENOMIC DNA]</scope>
    <source>
        <strain evidence="7">CG10_big_fil_rev_8_21_14_0_10_51_16</strain>
    </source>
</reference>
<dbReference type="PANTHER" id="PTHR20855:SF3">
    <property type="entry name" value="LD03007P"/>
    <property type="match status" value="1"/>
</dbReference>
<dbReference type="EMBL" id="PCYI01000004">
    <property type="protein sequence ID" value="PIR45207.1"/>
    <property type="molecule type" value="Genomic_DNA"/>
</dbReference>
<dbReference type="AlphaFoldDB" id="A0A2H0RFG1"/>
<feature type="binding site" evidence="5">
    <location>
        <position position="203"/>
    </location>
    <ligand>
        <name>Zn(2+)</name>
        <dbReference type="ChEBI" id="CHEBI:29105"/>
    </ligand>
</feature>
<name>A0A2H0RFG1_9BACT</name>
<feature type="transmembrane region" description="Helical" evidence="6">
    <location>
        <begin position="198"/>
        <end position="221"/>
    </location>
</feature>
<evidence type="ECO:0000313" key="7">
    <source>
        <dbReference type="EMBL" id="PIR45207.1"/>
    </source>
</evidence>
<keyword evidence="3 6" id="KW-1133">Transmembrane helix</keyword>
<protein>
    <submittedName>
        <fullName evidence="7">Hemolysin</fullName>
    </submittedName>
</protein>
<evidence type="ECO:0000256" key="2">
    <source>
        <dbReference type="ARBA" id="ARBA00022692"/>
    </source>
</evidence>
<feature type="transmembrane region" description="Helical" evidence="6">
    <location>
        <begin position="15"/>
        <end position="39"/>
    </location>
</feature>
<feature type="binding site" evidence="5">
    <location>
        <position position="69"/>
    </location>
    <ligand>
        <name>Zn(2+)</name>
        <dbReference type="ChEBI" id="CHEBI:29105"/>
    </ligand>
</feature>
<dbReference type="Proteomes" id="UP000228767">
    <property type="component" value="Unassembled WGS sequence"/>
</dbReference>
<comment type="caution">
    <text evidence="7">The sequence shown here is derived from an EMBL/GenBank/DDBJ whole genome shotgun (WGS) entry which is preliminary data.</text>
</comment>
<feature type="transmembrane region" description="Helical" evidence="6">
    <location>
        <begin position="138"/>
        <end position="158"/>
    </location>
</feature>
<dbReference type="InterPro" id="IPR004254">
    <property type="entry name" value="AdipoR/HlyIII-related"/>
</dbReference>
<evidence type="ECO:0000256" key="4">
    <source>
        <dbReference type="ARBA" id="ARBA00023136"/>
    </source>
</evidence>
<dbReference type="PANTHER" id="PTHR20855">
    <property type="entry name" value="ADIPOR/PROGESTIN RECEPTOR-RELATED"/>
    <property type="match status" value="1"/>
</dbReference>
<dbReference type="GO" id="GO:0016020">
    <property type="term" value="C:membrane"/>
    <property type="evidence" value="ECO:0007669"/>
    <property type="project" value="UniProtKB-SubCell"/>
</dbReference>
<feature type="transmembrane region" description="Helical" evidence="6">
    <location>
        <begin position="45"/>
        <end position="64"/>
    </location>
</feature>
<keyword evidence="5" id="KW-0479">Metal-binding</keyword>
<evidence type="ECO:0000256" key="3">
    <source>
        <dbReference type="ARBA" id="ARBA00022989"/>
    </source>
</evidence>
<evidence type="ECO:0000256" key="5">
    <source>
        <dbReference type="PIRSR" id="PIRSR604254-1"/>
    </source>
</evidence>
<evidence type="ECO:0000256" key="6">
    <source>
        <dbReference type="SAM" id="Phobius"/>
    </source>
</evidence>
<evidence type="ECO:0000313" key="8">
    <source>
        <dbReference type="Proteomes" id="UP000228767"/>
    </source>
</evidence>
<feature type="binding site" evidence="5">
    <location>
        <position position="199"/>
    </location>
    <ligand>
        <name>Zn(2+)</name>
        <dbReference type="ChEBI" id="CHEBI:29105"/>
    </ligand>
</feature>
<keyword evidence="5" id="KW-0862">Zinc</keyword>
<evidence type="ECO:0000256" key="1">
    <source>
        <dbReference type="ARBA" id="ARBA00004141"/>
    </source>
</evidence>
<keyword evidence="2 6" id="KW-0812">Transmembrane</keyword>
<proteinExistence type="predicted"/>
<dbReference type="GO" id="GO:0046872">
    <property type="term" value="F:metal ion binding"/>
    <property type="evidence" value="ECO:0007669"/>
    <property type="project" value="UniProtKB-KW"/>
</dbReference>
<keyword evidence="4 6" id="KW-0472">Membrane</keyword>
<comment type="subcellular location">
    <subcellularLocation>
        <location evidence="1">Membrane</location>
        <topology evidence="1">Multi-pass membrane protein</topology>
    </subcellularLocation>
</comment>
<feature type="transmembrane region" description="Helical" evidence="6">
    <location>
        <begin position="164"/>
        <end position="186"/>
    </location>
</feature>
<dbReference type="Pfam" id="PF03006">
    <property type="entry name" value="HlyIII"/>
    <property type="match status" value="1"/>
</dbReference>
<gene>
    <name evidence="7" type="ORF">COV10_00840</name>
</gene>
<accession>A0A2H0RFG1</accession>
<organism evidence="7 8">
    <name type="scientific">Candidatus Vogelbacteria bacterium CG10_big_fil_rev_8_21_14_0_10_51_16</name>
    <dbReference type="NCBI Taxonomy" id="1975045"/>
    <lineage>
        <taxon>Bacteria</taxon>
        <taxon>Candidatus Vogeliibacteriota</taxon>
    </lineage>
</organism>
<sequence>MDEKLEKIEKPESELVSALTHLVATGLSVAVLVALVVRAASVGTAWHVVSVSIFGASLILLYAASSSYHLVPARYERAKARLRRLDHSAVFLLIAGTYTPICLTVLRGGWGWSLFGVVWGLAFLAAGLQLSRLRHYGWLTPAIAVIMGWLALLAFQPIVVALSWSGFLVLLLGGLAYTVGVIFFVIEGRGLRLGIFRMHDLFHLFVMLGSTIHVALVWWYVL</sequence>
<feature type="transmembrane region" description="Helical" evidence="6">
    <location>
        <begin position="112"/>
        <end position="131"/>
    </location>
</feature>